<dbReference type="InterPro" id="IPR025828">
    <property type="entry name" value="Put_sensor_dom"/>
</dbReference>
<feature type="transmembrane region" description="Helical" evidence="1">
    <location>
        <begin position="102"/>
        <end position="128"/>
    </location>
</feature>
<dbReference type="Proteomes" id="UP001144036">
    <property type="component" value="Unassembled WGS sequence"/>
</dbReference>
<protein>
    <submittedName>
        <fullName evidence="3">Sensor domain-containing protein</fullName>
    </submittedName>
</protein>
<dbReference type="Pfam" id="PF13796">
    <property type="entry name" value="Sensor"/>
    <property type="match status" value="1"/>
</dbReference>
<evidence type="ECO:0000313" key="4">
    <source>
        <dbReference type="Proteomes" id="UP001144036"/>
    </source>
</evidence>
<evidence type="ECO:0000259" key="2">
    <source>
        <dbReference type="Pfam" id="PF13796"/>
    </source>
</evidence>
<feature type="transmembrane region" description="Helical" evidence="1">
    <location>
        <begin position="41"/>
        <end position="60"/>
    </location>
</feature>
<keyword evidence="1" id="KW-0812">Transmembrane</keyword>
<feature type="transmembrane region" description="Helical" evidence="1">
    <location>
        <begin position="165"/>
        <end position="186"/>
    </location>
</feature>
<accession>A0ABT4S542</accession>
<keyword evidence="1" id="KW-0472">Membrane</keyword>
<organism evidence="3 4">
    <name type="scientific">Nonomuraea corallina</name>
    <dbReference type="NCBI Taxonomy" id="2989783"/>
    <lineage>
        <taxon>Bacteria</taxon>
        <taxon>Bacillati</taxon>
        <taxon>Actinomycetota</taxon>
        <taxon>Actinomycetes</taxon>
        <taxon>Streptosporangiales</taxon>
        <taxon>Streptosporangiaceae</taxon>
        <taxon>Nonomuraea</taxon>
    </lineage>
</organism>
<keyword evidence="1" id="KW-1133">Transmembrane helix</keyword>
<dbReference type="EMBL" id="JAPNNL010000006">
    <property type="protein sequence ID" value="MDA0632317.1"/>
    <property type="molecule type" value="Genomic_DNA"/>
</dbReference>
<comment type="caution">
    <text evidence="3">The sequence shown here is derived from an EMBL/GenBank/DDBJ whole genome shotgun (WGS) entry which is preliminary data.</text>
</comment>
<evidence type="ECO:0000256" key="1">
    <source>
        <dbReference type="SAM" id="Phobius"/>
    </source>
</evidence>
<proteinExistence type="predicted"/>
<dbReference type="RefSeq" id="WP_270153093.1">
    <property type="nucleotide sequence ID" value="NZ_JAPNNL010000006.1"/>
</dbReference>
<sequence length="222" mass="23120">MTTLRKRIAIDSRYLLLSLPTALVSFPLVVAGVSAGLGAAVAFVGLPVLAATAGFARSVADAERASLPGVLGHPVARPRYREAPVWAGWFRRMMNPLASGQAVMDLLHVIIAFPLAVAGSVVAAAWWLGTLAGLTFPLYGWIIAGIPGAVETGLPGALGFADSPALFVVWNTVLGLLFAITLPPVLRGAALVRASLAELMLTRPALARPAAVPHIVDQRLPV</sequence>
<evidence type="ECO:0000313" key="3">
    <source>
        <dbReference type="EMBL" id="MDA0632317.1"/>
    </source>
</evidence>
<feature type="domain" description="Putative sensor" evidence="2">
    <location>
        <begin position="14"/>
        <end position="201"/>
    </location>
</feature>
<reference evidence="3" key="1">
    <citation type="submission" date="2022-11" db="EMBL/GenBank/DDBJ databases">
        <title>Nonomuraea corallina sp. nov., a new species of the genus Nonomuraea isolated from sea side sediment in Thai sea.</title>
        <authorList>
            <person name="Ngamcharungchit C."/>
            <person name="Matsumoto A."/>
            <person name="Suriyachadkun C."/>
            <person name="Panbangred W."/>
            <person name="Inahashi Y."/>
            <person name="Intra B."/>
        </authorList>
    </citation>
    <scope>NUCLEOTIDE SEQUENCE</scope>
    <source>
        <strain evidence="3">MCN248</strain>
    </source>
</reference>
<keyword evidence="4" id="KW-1185">Reference proteome</keyword>
<name>A0ABT4S542_9ACTN</name>
<gene>
    <name evidence="3" type="ORF">OUY22_02740</name>
</gene>